<accession>A0A5B0MHA7</accession>
<evidence type="ECO:0000313" key="2">
    <source>
        <dbReference type="EMBL" id="KAA1076637.1"/>
    </source>
</evidence>
<evidence type="ECO:0000313" key="4">
    <source>
        <dbReference type="Proteomes" id="UP000324748"/>
    </source>
</evidence>
<protein>
    <submittedName>
        <fullName evidence="2">Uncharacterized protein</fullName>
    </submittedName>
</protein>
<sequence length="95" mass="10663">MSYLELCDCGTFLVAHTARRPTLSGARSARNLKARFGRDLAESRNQSEQMLSKKLNTIREKRSKSSIFSSNGSGSSDDRYPTTLRYKLTSNLAKQ</sequence>
<dbReference type="AlphaFoldDB" id="A0A5B0MHA7"/>
<name>A0A5B0MHA7_PUCGR</name>
<dbReference type="Proteomes" id="UP000324748">
    <property type="component" value="Unassembled WGS sequence"/>
</dbReference>
<feature type="region of interest" description="Disordered" evidence="1">
    <location>
        <begin position="61"/>
        <end position="95"/>
    </location>
</feature>
<evidence type="ECO:0000256" key="1">
    <source>
        <dbReference type="SAM" id="MobiDB-lite"/>
    </source>
</evidence>
<keyword evidence="4" id="KW-1185">Reference proteome</keyword>
<feature type="compositionally biased region" description="Low complexity" evidence="1">
    <location>
        <begin position="65"/>
        <end position="75"/>
    </location>
</feature>
<dbReference type="EMBL" id="VSWC01000145">
    <property type="protein sequence ID" value="KAA1076637.1"/>
    <property type="molecule type" value="Genomic_DNA"/>
</dbReference>
<organism evidence="2 4">
    <name type="scientific">Puccinia graminis f. sp. tritici</name>
    <dbReference type="NCBI Taxonomy" id="56615"/>
    <lineage>
        <taxon>Eukaryota</taxon>
        <taxon>Fungi</taxon>
        <taxon>Dikarya</taxon>
        <taxon>Basidiomycota</taxon>
        <taxon>Pucciniomycotina</taxon>
        <taxon>Pucciniomycetes</taxon>
        <taxon>Pucciniales</taxon>
        <taxon>Pucciniaceae</taxon>
        <taxon>Puccinia</taxon>
    </lineage>
</organism>
<evidence type="ECO:0000313" key="3">
    <source>
        <dbReference type="EMBL" id="KAA1126802.1"/>
    </source>
</evidence>
<comment type="caution">
    <text evidence="2">The sequence shown here is derived from an EMBL/GenBank/DDBJ whole genome shotgun (WGS) entry which is preliminary data.</text>
</comment>
<dbReference type="EMBL" id="VDEP01000170">
    <property type="protein sequence ID" value="KAA1126802.1"/>
    <property type="molecule type" value="Genomic_DNA"/>
</dbReference>
<reference evidence="4 5" key="1">
    <citation type="submission" date="2019-05" db="EMBL/GenBank/DDBJ databases">
        <title>Emergence of the Ug99 lineage of the wheat stem rust pathogen through somatic hybridization.</title>
        <authorList>
            <person name="Li F."/>
            <person name="Upadhyaya N.M."/>
            <person name="Sperschneider J."/>
            <person name="Matny O."/>
            <person name="Nguyen-Phuc H."/>
            <person name="Mago R."/>
            <person name="Raley C."/>
            <person name="Miller M.E."/>
            <person name="Silverstein K.A.T."/>
            <person name="Henningsen E."/>
            <person name="Hirsch C.D."/>
            <person name="Visser B."/>
            <person name="Pretorius Z.A."/>
            <person name="Steffenson B.J."/>
            <person name="Schwessinger B."/>
            <person name="Dodds P.N."/>
            <person name="Figueroa M."/>
        </authorList>
    </citation>
    <scope>NUCLEOTIDE SEQUENCE [LARGE SCALE GENOMIC DNA]</scope>
    <source>
        <strain evidence="2">21-0</strain>
        <strain evidence="3 5">Ug99</strain>
    </source>
</reference>
<dbReference type="Proteomes" id="UP000325313">
    <property type="component" value="Unassembled WGS sequence"/>
</dbReference>
<feature type="region of interest" description="Disordered" evidence="1">
    <location>
        <begin position="37"/>
        <end position="56"/>
    </location>
</feature>
<gene>
    <name evidence="2" type="ORF">PGT21_013860</name>
    <name evidence="3" type="ORF">PGTUg99_021806</name>
</gene>
<evidence type="ECO:0000313" key="5">
    <source>
        <dbReference type="Proteomes" id="UP000325313"/>
    </source>
</evidence>
<proteinExistence type="predicted"/>